<accession>A0ABV2VHC6</accession>
<dbReference type="RefSeq" id="WP_355664183.1">
    <property type="nucleotide sequence ID" value="NZ_JBEXRX010000019.1"/>
</dbReference>
<sequence>MAVDYNKATDGSSSNLIDVDPLILWQKCQKVLNYLELIVKELTEIGNKWENIQLRWQGPDATTAQDFVNQLQAAFTALFGPAGTTDISDLKSGEGSLIKLSAGISMASRNYGAAEASVREMMMSFAHALGQESSGGRSEWEGVETLGPLSEYRGFGQDYVP</sequence>
<name>A0ABV2VHC6_9ACTN</name>
<keyword evidence="2" id="KW-1185">Reference proteome</keyword>
<protein>
    <recommendedName>
        <fullName evidence="3">WXG100 family type VII secretion target</fullName>
    </recommendedName>
</protein>
<evidence type="ECO:0008006" key="3">
    <source>
        <dbReference type="Google" id="ProtNLM"/>
    </source>
</evidence>
<reference evidence="1 2" key="1">
    <citation type="submission" date="2024-06" db="EMBL/GenBank/DDBJ databases">
        <title>The Natural Products Discovery Center: Release of the First 8490 Sequenced Strains for Exploring Actinobacteria Biosynthetic Diversity.</title>
        <authorList>
            <person name="Kalkreuter E."/>
            <person name="Kautsar S.A."/>
            <person name="Yang D."/>
            <person name="Bader C.D."/>
            <person name="Teijaro C.N."/>
            <person name="Fluegel L."/>
            <person name="Davis C.M."/>
            <person name="Simpson J.R."/>
            <person name="Lauterbach L."/>
            <person name="Steele A.D."/>
            <person name="Gui C."/>
            <person name="Meng S."/>
            <person name="Li G."/>
            <person name="Viehrig K."/>
            <person name="Ye F."/>
            <person name="Su P."/>
            <person name="Kiefer A.F."/>
            <person name="Nichols A."/>
            <person name="Cepeda A.J."/>
            <person name="Yan W."/>
            <person name="Fan B."/>
            <person name="Jiang Y."/>
            <person name="Adhikari A."/>
            <person name="Zheng C.-J."/>
            <person name="Schuster L."/>
            <person name="Cowan T.M."/>
            <person name="Smanski M.J."/>
            <person name="Chevrette M.G."/>
            <person name="De Carvalho L.P.S."/>
            <person name="Shen B."/>
        </authorList>
    </citation>
    <scope>NUCLEOTIDE SEQUENCE [LARGE SCALE GENOMIC DNA]</scope>
    <source>
        <strain evidence="1 2">NPDC006286</strain>
    </source>
</reference>
<dbReference type="Proteomes" id="UP001550348">
    <property type="component" value="Unassembled WGS sequence"/>
</dbReference>
<dbReference type="EMBL" id="JBEXRX010000019">
    <property type="protein sequence ID" value="MEU0152199.1"/>
    <property type="molecule type" value="Genomic_DNA"/>
</dbReference>
<comment type="caution">
    <text evidence="1">The sequence shown here is derived from an EMBL/GenBank/DDBJ whole genome shotgun (WGS) entry which is preliminary data.</text>
</comment>
<gene>
    <name evidence="1" type="ORF">ABZ071_09785</name>
</gene>
<proteinExistence type="predicted"/>
<organism evidence="1 2">
    <name type="scientific">Micromonospora fulviviridis</name>
    <dbReference type="NCBI Taxonomy" id="47860"/>
    <lineage>
        <taxon>Bacteria</taxon>
        <taxon>Bacillati</taxon>
        <taxon>Actinomycetota</taxon>
        <taxon>Actinomycetes</taxon>
        <taxon>Micromonosporales</taxon>
        <taxon>Micromonosporaceae</taxon>
        <taxon>Micromonospora</taxon>
    </lineage>
</organism>
<evidence type="ECO:0000313" key="2">
    <source>
        <dbReference type="Proteomes" id="UP001550348"/>
    </source>
</evidence>
<evidence type="ECO:0000313" key="1">
    <source>
        <dbReference type="EMBL" id="MEU0152199.1"/>
    </source>
</evidence>